<proteinExistence type="predicted"/>
<reference evidence="3 4" key="1">
    <citation type="submission" date="2017-03" db="EMBL/GenBank/DDBJ databases">
        <title>An alternative strategy for trypanosome survival in the mammalian bloodstream revealed through genome and transcriptome analysis of the ubiquitous bovine parasite Trypanosoma (Megatrypanum) theileri.</title>
        <authorList>
            <person name="Kelly S."/>
            <person name="Ivens A."/>
            <person name="Mott A."/>
            <person name="O'Neill E."/>
            <person name="Emms D."/>
            <person name="Macleod O."/>
            <person name="Voorheis P."/>
            <person name="Matthews J."/>
            <person name="Matthews K."/>
            <person name="Carrington M."/>
        </authorList>
    </citation>
    <scope>NUCLEOTIDE SEQUENCE [LARGE SCALE GENOMIC DNA]</scope>
    <source>
        <strain evidence="3">Edinburgh</strain>
    </source>
</reference>
<feature type="transmembrane region" description="Helical" evidence="1">
    <location>
        <begin position="72"/>
        <end position="93"/>
    </location>
</feature>
<keyword evidence="1" id="KW-0472">Membrane</keyword>
<dbReference type="GeneID" id="39986503"/>
<feature type="signal peptide" evidence="2">
    <location>
        <begin position="1"/>
        <end position="23"/>
    </location>
</feature>
<dbReference type="Proteomes" id="UP000192257">
    <property type="component" value="Unassembled WGS sequence"/>
</dbReference>
<keyword evidence="1" id="KW-1133">Transmembrane helix</keyword>
<dbReference type="VEuPathDB" id="TriTrypDB:TM35_000192250"/>
<evidence type="ECO:0008006" key="5">
    <source>
        <dbReference type="Google" id="ProtNLM"/>
    </source>
</evidence>
<dbReference type="AlphaFoldDB" id="A0A1X0NTP5"/>
<evidence type="ECO:0000256" key="1">
    <source>
        <dbReference type="SAM" id="Phobius"/>
    </source>
</evidence>
<dbReference type="OrthoDB" id="10487389at2759"/>
<feature type="transmembrane region" description="Helical" evidence="1">
    <location>
        <begin position="113"/>
        <end position="140"/>
    </location>
</feature>
<keyword evidence="1" id="KW-0812">Transmembrane</keyword>
<organism evidence="3 4">
    <name type="scientific">Trypanosoma theileri</name>
    <dbReference type="NCBI Taxonomy" id="67003"/>
    <lineage>
        <taxon>Eukaryota</taxon>
        <taxon>Discoba</taxon>
        <taxon>Euglenozoa</taxon>
        <taxon>Kinetoplastea</taxon>
        <taxon>Metakinetoplastina</taxon>
        <taxon>Trypanosomatida</taxon>
        <taxon>Trypanosomatidae</taxon>
        <taxon>Trypanosoma</taxon>
    </lineage>
</organism>
<accession>A0A1X0NTP5</accession>
<feature type="transmembrane region" description="Helical" evidence="1">
    <location>
        <begin position="31"/>
        <end position="51"/>
    </location>
</feature>
<keyword evidence="4" id="KW-1185">Reference proteome</keyword>
<protein>
    <recommendedName>
        <fullName evidence="5">Transmembrane protein 138</fullName>
    </recommendedName>
</protein>
<dbReference type="RefSeq" id="XP_028882047.1">
    <property type="nucleotide sequence ID" value="XM_029026723.1"/>
</dbReference>
<sequence length="226" mass="25574">MGFRLSFCLILLLMLSDLTLVSIRASVYSPAVVYVLLALHEAVLLTLALLLGSFVVHTRWALVGPLRDAFHLLRVIIPLWILRVVFTFLPTLYRIVVLQDQQEHHHRRAWSDVWYGVLFSLNIIIFIAFSLALLHAICFLSEKTLYTPYVHSHPSRISSSSSLVVGGSVSGPSELNSNPLERPVYEDAASHPCDVSSLAFLRTSHNSDRQRSLSLATPQERRRLRY</sequence>
<evidence type="ECO:0000313" key="4">
    <source>
        <dbReference type="Proteomes" id="UP000192257"/>
    </source>
</evidence>
<dbReference type="EMBL" id="NBCO01000019">
    <property type="protein sequence ID" value="ORC87981.1"/>
    <property type="molecule type" value="Genomic_DNA"/>
</dbReference>
<evidence type="ECO:0000256" key="2">
    <source>
        <dbReference type="SAM" id="SignalP"/>
    </source>
</evidence>
<comment type="caution">
    <text evidence="3">The sequence shown here is derived from an EMBL/GenBank/DDBJ whole genome shotgun (WGS) entry which is preliminary data.</text>
</comment>
<name>A0A1X0NTP5_9TRYP</name>
<evidence type="ECO:0000313" key="3">
    <source>
        <dbReference type="EMBL" id="ORC87981.1"/>
    </source>
</evidence>
<keyword evidence="2" id="KW-0732">Signal</keyword>
<feature type="chain" id="PRO_5013207734" description="Transmembrane protein 138" evidence="2">
    <location>
        <begin position="24"/>
        <end position="226"/>
    </location>
</feature>
<gene>
    <name evidence="3" type="ORF">TM35_000192250</name>
</gene>